<evidence type="ECO:0000313" key="3">
    <source>
        <dbReference type="Proteomes" id="UP000094236"/>
    </source>
</evidence>
<accession>A0A1E4U361</accession>
<evidence type="ECO:0000256" key="1">
    <source>
        <dbReference type="SAM" id="Coils"/>
    </source>
</evidence>
<sequence>MPGISNNIDSIEYSSHVSTEEKITLINGTITWLSHFPTLNISLQDKLRSFKFFVPSVINEILLVIINQNIPVLSPTIYKDEYIYSEGYYTNIFQIFINLINEDYEKYTSSNLPTFIIKNLNYKKLLKIHNFFAEQKIDLKNLQVDLTNPIDFCQNFNNEKKDESLEFQAMITQLYWLCRLFIEVAIHCEYSTFCINLISFLEDENENKLLHQHLLRDQKNKSCFSVEDKNAFSISNDAPTSSGENNETSNRKFLDIINKNKFEIEELKEFNSIIEEENNKLKSSIKSLRAKNEKLNKNLKVSLEKNESITAELELLNSLDININSASKYSNINSAKSFEIVNTGNANTGNTNTGNTYTGNTAESFVEISSNSKSNLLDTKTSENLTLEYFNSIRWELAVFEKWILDTAGLTTAGLATAGLATAGLTAAAAEKGC</sequence>
<protein>
    <submittedName>
        <fullName evidence="2">Uncharacterized protein</fullName>
    </submittedName>
</protein>
<gene>
    <name evidence="2" type="ORF">PACTADRAFT_31836</name>
</gene>
<evidence type="ECO:0000313" key="2">
    <source>
        <dbReference type="EMBL" id="ODV98443.1"/>
    </source>
</evidence>
<dbReference type="Proteomes" id="UP000094236">
    <property type="component" value="Unassembled WGS sequence"/>
</dbReference>
<dbReference type="EMBL" id="KV454011">
    <property type="protein sequence ID" value="ODV98443.1"/>
    <property type="molecule type" value="Genomic_DNA"/>
</dbReference>
<proteinExistence type="predicted"/>
<keyword evidence="3" id="KW-1185">Reference proteome</keyword>
<organism evidence="2 3">
    <name type="scientific">Pachysolen tannophilus NRRL Y-2460</name>
    <dbReference type="NCBI Taxonomy" id="669874"/>
    <lineage>
        <taxon>Eukaryota</taxon>
        <taxon>Fungi</taxon>
        <taxon>Dikarya</taxon>
        <taxon>Ascomycota</taxon>
        <taxon>Saccharomycotina</taxon>
        <taxon>Pichiomycetes</taxon>
        <taxon>Pachysolenaceae</taxon>
        <taxon>Pachysolen</taxon>
    </lineage>
</organism>
<name>A0A1E4U361_PACTA</name>
<reference evidence="3" key="1">
    <citation type="submission" date="2016-05" db="EMBL/GenBank/DDBJ databases">
        <title>Comparative genomics of biotechnologically important yeasts.</title>
        <authorList>
            <consortium name="DOE Joint Genome Institute"/>
            <person name="Riley R."/>
            <person name="Haridas S."/>
            <person name="Wolfe K.H."/>
            <person name="Lopes M.R."/>
            <person name="Hittinger C.T."/>
            <person name="Goker M."/>
            <person name="Salamov A."/>
            <person name="Wisecaver J."/>
            <person name="Long T.M."/>
            <person name="Aerts A.L."/>
            <person name="Barry K."/>
            <person name="Choi C."/>
            <person name="Clum A."/>
            <person name="Coughlan A.Y."/>
            <person name="Deshpande S."/>
            <person name="Douglass A.P."/>
            <person name="Hanson S.J."/>
            <person name="Klenk H.-P."/>
            <person name="Labutti K."/>
            <person name="Lapidus A."/>
            <person name="Lindquist E."/>
            <person name="Lipzen A."/>
            <person name="Meier-Kolthoff J.P."/>
            <person name="Ohm R.A."/>
            <person name="Otillar R.P."/>
            <person name="Pangilinan J."/>
            <person name="Peng Y."/>
            <person name="Rokas A."/>
            <person name="Rosa C.A."/>
            <person name="Scheuner C."/>
            <person name="Sibirny A.A."/>
            <person name="Slot J.C."/>
            <person name="Stielow J.B."/>
            <person name="Sun H."/>
            <person name="Kurtzman C.P."/>
            <person name="Blackwell M."/>
            <person name="Grigoriev I.V."/>
            <person name="Jeffries T.W."/>
        </authorList>
    </citation>
    <scope>NUCLEOTIDE SEQUENCE [LARGE SCALE GENOMIC DNA]</scope>
    <source>
        <strain evidence="3">NRRL Y-2460</strain>
    </source>
</reference>
<dbReference type="AlphaFoldDB" id="A0A1E4U361"/>
<feature type="coiled-coil region" evidence="1">
    <location>
        <begin position="264"/>
        <end position="312"/>
    </location>
</feature>
<keyword evidence="1" id="KW-0175">Coiled coil</keyword>